<comment type="caution">
    <text evidence="2">The sequence shown here is derived from an EMBL/GenBank/DDBJ whole genome shotgun (WGS) entry which is preliminary data.</text>
</comment>
<keyword evidence="3" id="KW-1185">Reference proteome</keyword>
<evidence type="ECO:0000313" key="2">
    <source>
        <dbReference type="EMBL" id="KAK7503273.1"/>
    </source>
</evidence>
<dbReference type="PANTHER" id="PTHR23186:SF4">
    <property type="entry name" value="GH22790P"/>
    <property type="match status" value="1"/>
</dbReference>
<dbReference type="EMBL" id="JACVVK020000021">
    <property type="protein sequence ID" value="KAK7503273.1"/>
    <property type="molecule type" value="Genomic_DNA"/>
</dbReference>
<feature type="non-terminal residue" evidence="2">
    <location>
        <position position="151"/>
    </location>
</feature>
<dbReference type="Proteomes" id="UP001519460">
    <property type="component" value="Unassembled WGS sequence"/>
</dbReference>
<dbReference type="InterPro" id="IPR026092">
    <property type="entry name" value="RAI2/SOBP"/>
</dbReference>
<reference evidence="2 3" key="1">
    <citation type="journal article" date="2023" name="Sci. Data">
        <title>Genome assembly of the Korean intertidal mud-creeper Batillaria attramentaria.</title>
        <authorList>
            <person name="Patra A.K."/>
            <person name="Ho P.T."/>
            <person name="Jun S."/>
            <person name="Lee S.J."/>
            <person name="Kim Y."/>
            <person name="Won Y.J."/>
        </authorList>
    </citation>
    <scope>NUCLEOTIDE SEQUENCE [LARGE SCALE GENOMIC DNA]</scope>
    <source>
        <strain evidence="2">Wonlab-2016</strain>
    </source>
</reference>
<sequence>MEDQETEGGGEKSTGGGQQAPPPSATEKDSSSSSSSASTQALPIRIKEEPKDDIKDFAETTMNELLGWYGYTDKVDHQDTAQLSLNNFRPPSTSPRHHSGDDISDAENAIADEHVSCRCDVIYAVVNRPTITGCRQSSRIYLRAGVYIESQ</sequence>
<name>A0ABD0LV68_9CAEN</name>
<dbReference type="PANTHER" id="PTHR23186">
    <property type="entry name" value="RETINOIC ACID-INDUCED PROTEIN 2"/>
    <property type="match status" value="1"/>
</dbReference>
<evidence type="ECO:0000256" key="1">
    <source>
        <dbReference type="SAM" id="MobiDB-lite"/>
    </source>
</evidence>
<feature type="region of interest" description="Disordered" evidence="1">
    <location>
        <begin position="1"/>
        <end position="52"/>
    </location>
</feature>
<gene>
    <name evidence="2" type="ORF">BaRGS_00005538</name>
</gene>
<accession>A0ABD0LV68</accession>
<proteinExistence type="predicted"/>
<evidence type="ECO:0000313" key="3">
    <source>
        <dbReference type="Proteomes" id="UP001519460"/>
    </source>
</evidence>
<protein>
    <submittedName>
        <fullName evidence="2">Uncharacterized protein</fullName>
    </submittedName>
</protein>
<dbReference type="AlphaFoldDB" id="A0ABD0LV68"/>
<organism evidence="2 3">
    <name type="scientific">Batillaria attramentaria</name>
    <dbReference type="NCBI Taxonomy" id="370345"/>
    <lineage>
        <taxon>Eukaryota</taxon>
        <taxon>Metazoa</taxon>
        <taxon>Spiralia</taxon>
        <taxon>Lophotrochozoa</taxon>
        <taxon>Mollusca</taxon>
        <taxon>Gastropoda</taxon>
        <taxon>Caenogastropoda</taxon>
        <taxon>Sorbeoconcha</taxon>
        <taxon>Cerithioidea</taxon>
        <taxon>Batillariidae</taxon>
        <taxon>Batillaria</taxon>
    </lineage>
</organism>